<name>A0A2P2QDH7_RHIMU</name>
<organism evidence="1">
    <name type="scientific">Rhizophora mucronata</name>
    <name type="common">Asiatic mangrove</name>
    <dbReference type="NCBI Taxonomy" id="61149"/>
    <lineage>
        <taxon>Eukaryota</taxon>
        <taxon>Viridiplantae</taxon>
        <taxon>Streptophyta</taxon>
        <taxon>Embryophyta</taxon>
        <taxon>Tracheophyta</taxon>
        <taxon>Spermatophyta</taxon>
        <taxon>Magnoliopsida</taxon>
        <taxon>eudicotyledons</taxon>
        <taxon>Gunneridae</taxon>
        <taxon>Pentapetalae</taxon>
        <taxon>rosids</taxon>
        <taxon>fabids</taxon>
        <taxon>Malpighiales</taxon>
        <taxon>Rhizophoraceae</taxon>
        <taxon>Rhizophora</taxon>
    </lineage>
</organism>
<accession>A0A2P2QDH7</accession>
<reference evidence="1" key="1">
    <citation type="submission" date="2018-02" db="EMBL/GenBank/DDBJ databases">
        <title>Rhizophora mucronata_Transcriptome.</title>
        <authorList>
            <person name="Meera S.P."/>
            <person name="Sreeshan A."/>
            <person name="Augustine A."/>
        </authorList>
    </citation>
    <scope>NUCLEOTIDE SEQUENCE</scope>
    <source>
        <tissue evidence="1">Leaf</tissue>
    </source>
</reference>
<sequence length="19" mass="2232">MELRQRVAWKLARLTSGES</sequence>
<dbReference type="AlphaFoldDB" id="A0A2P2QDH7"/>
<protein>
    <submittedName>
        <fullName evidence="1">Uncharacterized protein</fullName>
    </submittedName>
</protein>
<dbReference type="EMBL" id="GGEC01084557">
    <property type="protein sequence ID" value="MBX65041.1"/>
    <property type="molecule type" value="Transcribed_RNA"/>
</dbReference>
<evidence type="ECO:0000313" key="1">
    <source>
        <dbReference type="EMBL" id="MBX65041.1"/>
    </source>
</evidence>
<proteinExistence type="predicted"/>